<sequence length="702" mass="76307">MNTFYKLAFIILASTYSYPAFSALPAPQILSPSGSTVRQADNSVKFSWASVTGAASYSLSGYALNSDGSTNWAQQIIAQDATTQAASCSSGATCFISLPISVNAGTWKIRAVDASNVNGAYSAYTPFTLSSPPPTNTSIPQPITPSGNTARQTDNSVKFSWTSVINAVSYYISGYGADSNGIINWTQEIVAQSVTTQTANCATGSTCFISVPVNANSGTWKVRAIYANNVKGDYSDYTNFTLNTPSDTGNLPASVSYDNWNPANPAAMLIPSFQNYQVDSNTSKKVWRLGGTQTEMNAAKTYPNGINSIQSLHAQHFYSRSPVTNKDETLAIGNSGNRSGYAPLWRLSDKKLVNWIPASSYSDSDSSATSSRIYHEKQILWDKTTNNVYWYIKNNQLFRNTINLTNFAVTSTLYDTFSNYNYITFGNGEGNFSDDGNKIIIIGIYSNNADSYIIPYTISSKNKGTTKLVSGNASGAPMDWASVDPTGEFIVFNTPTGTNPASTWVVPFSNILGTPRLLYTDTKHSDFTIDKNGVPWIVLGNWKGVVAINLSSSLMKRVWPTSETNSAGDGNIQFGPDPIDSIRTTASGHISRVSGRPGMVLVSRYMDGGLYLINIDKSQESIYVGNSRHGLPYKPSYAPSIEAWGIDSAGEPDGHESYKREPRGNASSSGRYIFFVSDYHAYGNTYDTEPPMTAFLNMIELW</sequence>
<evidence type="ECO:0000256" key="1">
    <source>
        <dbReference type="SAM" id="SignalP"/>
    </source>
</evidence>
<keyword evidence="1" id="KW-0732">Signal</keyword>
<name>A0AA51MN81_9GAMM</name>
<proteinExistence type="predicted"/>
<gene>
    <name evidence="2" type="ORF">RCG00_04315</name>
</gene>
<feature type="chain" id="PRO_5041315946" description="Fibronectin type-III domain-containing protein" evidence="1">
    <location>
        <begin position="23"/>
        <end position="702"/>
    </location>
</feature>
<protein>
    <recommendedName>
        <fullName evidence="3">Fibronectin type-III domain-containing protein</fullName>
    </recommendedName>
</protein>
<dbReference type="Proteomes" id="UP001229862">
    <property type="component" value="Chromosome"/>
</dbReference>
<feature type="signal peptide" evidence="1">
    <location>
        <begin position="1"/>
        <end position="22"/>
    </location>
</feature>
<evidence type="ECO:0000313" key="2">
    <source>
        <dbReference type="EMBL" id="WML87589.1"/>
    </source>
</evidence>
<reference evidence="2" key="1">
    <citation type="submission" date="2023-08" db="EMBL/GenBank/DDBJ databases">
        <title>New molecular markers tilS and rpoB for phylogenetic and monitoring studies of the genus Thiothrix biodiversity.</title>
        <authorList>
            <person name="Ravin N.V."/>
            <person name="Smolyakov D."/>
            <person name="Markov N.D."/>
            <person name="Beletsky A.V."/>
            <person name="Mardanov A.V."/>
            <person name="Rudenko T.S."/>
            <person name="Grabovich M.Y."/>
        </authorList>
    </citation>
    <scope>NUCLEOTIDE SEQUENCE</scope>
    <source>
        <strain evidence="2">DNT52</strain>
    </source>
</reference>
<accession>A0AA51MN81</accession>
<evidence type="ECO:0008006" key="3">
    <source>
        <dbReference type="Google" id="ProtNLM"/>
    </source>
</evidence>
<dbReference type="EMBL" id="CP133217">
    <property type="protein sequence ID" value="WML87589.1"/>
    <property type="molecule type" value="Genomic_DNA"/>
</dbReference>
<organism evidence="2">
    <name type="scientific">Thiothrix subterranea</name>
    <dbReference type="NCBI Taxonomy" id="2735563"/>
    <lineage>
        <taxon>Bacteria</taxon>
        <taxon>Pseudomonadati</taxon>
        <taxon>Pseudomonadota</taxon>
        <taxon>Gammaproteobacteria</taxon>
        <taxon>Thiotrichales</taxon>
        <taxon>Thiotrichaceae</taxon>
        <taxon>Thiothrix</taxon>
    </lineage>
</organism>
<dbReference type="AlphaFoldDB" id="A0AA51MN81"/>
<dbReference type="RefSeq" id="WP_308872149.1">
    <property type="nucleotide sequence ID" value="NZ_CP133217.1"/>
</dbReference>